<dbReference type="EMBL" id="LK391708">
    <property type="protein sequence ID" value="CDR95572.1"/>
    <property type="molecule type" value="Genomic_DNA"/>
</dbReference>
<dbReference type="RefSeq" id="XP_012767758.1">
    <property type="nucleotide sequence ID" value="XM_012912304.1"/>
</dbReference>
<name>A0A061D6C9_BABBI</name>
<keyword evidence="1" id="KW-0732">Signal</keyword>
<feature type="chain" id="PRO_5001595833" evidence="1">
    <location>
        <begin position="25"/>
        <end position="368"/>
    </location>
</feature>
<dbReference type="KEGG" id="bbig:BBBOND_0207280"/>
<evidence type="ECO:0000256" key="1">
    <source>
        <dbReference type="SAM" id="SignalP"/>
    </source>
</evidence>
<dbReference type="GeneID" id="24564113"/>
<gene>
    <name evidence="2" type="ORF">BBBOND_0207280</name>
</gene>
<sequence length="368" mass="40890">MCSWLAVACLCALAVCRLESRSTARNPRQRWDGSPVCNKPCPVLSSAIPAAVGITDLLGRLDRHRAATALYRQLERIPVYIATDARGNALVSHYPLDEVDAAAYSATEPPPPAAARPAKHLPSAQHAVQEFLQQFAEVSEVVPVQSSTHDLRSMNRRMPAVLLYFMDPNACAAHVLELRRQGKEAHITRLTLADYAKQVDDDARKFDPILLPTSEALVSATRHGRGTFRGTPIFTTDPPIAITKSETAQGDFNPATERLAVFFSPESAAEIYRRAWWKGSVKLKLGGEAVICRILPGTRRWSTRVLVSSLEELCDRIKTDEPYWTSLIHFEPPPIAADTHAQRLLQERANQLKPTWDVLRSLRGLLNH</sequence>
<organism evidence="2 3">
    <name type="scientific">Babesia bigemina</name>
    <dbReference type="NCBI Taxonomy" id="5866"/>
    <lineage>
        <taxon>Eukaryota</taxon>
        <taxon>Sar</taxon>
        <taxon>Alveolata</taxon>
        <taxon>Apicomplexa</taxon>
        <taxon>Aconoidasida</taxon>
        <taxon>Piroplasmida</taxon>
        <taxon>Babesiidae</taxon>
        <taxon>Babesia</taxon>
    </lineage>
</organism>
<dbReference type="OrthoDB" id="365507at2759"/>
<keyword evidence="3" id="KW-1185">Reference proteome</keyword>
<dbReference type="AlphaFoldDB" id="A0A061D6C9"/>
<evidence type="ECO:0000313" key="2">
    <source>
        <dbReference type="EMBL" id="CDR95572.1"/>
    </source>
</evidence>
<protein>
    <submittedName>
        <fullName evidence="2">Uncharacterized protein</fullName>
    </submittedName>
</protein>
<dbReference type="VEuPathDB" id="PiroplasmaDB:BBBOND_0207280"/>
<dbReference type="Proteomes" id="UP000033188">
    <property type="component" value="Chromosome 2"/>
</dbReference>
<feature type="signal peptide" evidence="1">
    <location>
        <begin position="1"/>
        <end position="24"/>
    </location>
</feature>
<evidence type="ECO:0000313" key="3">
    <source>
        <dbReference type="Proteomes" id="UP000033188"/>
    </source>
</evidence>
<dbReference type="OMA" id="SEPFWGY"/>
<reference evidence="3" key="1">
    <citation type="submission" date="2014-06" db="EMBL/GenBank/DDBJ databases">
        <authorList>
            <person name="Aslett M."/>
            <person name="De Silva N."/>
        </authorList>
    </citation>
    <scope>NUCLEOTIDE SEQUENCE [LARGE SCALE GENOMIC DNA]</scope>
    <source>
        <strain evidence="3">Bond</strain>
    </source>
</reference>
<accession>A0A061D6C9</accession>
<proteinExistence type="predicted"/>